<evidence type="ECO:0000313" key="3">
    <source>
        <dbReference type="Proteomes" id="UP000003240"/>
    </source>
</evidence>
<dbReference type="STRING" id="1009370.ALO_13284"/>
<evidence type="ECO:0000256" key="1">
    <source>
        <dbReference type="SAM" id="Phobius"/>
    </source>
</evidence>
<accession>F7NKN8</accession>
<keyword evidence="1" id="KW-0472">Membrane</keyword>
<keyword evidence="1" id="KW-0812">Transmembrane</keyword>
<feature type="transmembrane region" description="Helical" evidence="1">
    <location>
        <begin position="63"/>
        <end position="79"/>
    </location>
</feature>
<reference evidence="2 3" key="1">
    <citation type="journal article" date="2011" name="EMBO J.">
        <title>Structural diversity of bacterial flagellar motors.</title>
        <authorList>
            <person name="Chen S."/>
            <person name="Beeby M."/>
            <person name="Murphy G.E."/>
            <person name="Leadbetter J.R."/>
            <person name="Hendrixson D.R."/>
            <person name="Briegel A."/>
            <person name="Li Z."/>
            <person name="Shi J."/>
            <person name="Tocheva E.I."/>
            <person name="Muller A."/>
            <person name="Dobro M.J."/>
            <person name="Jensen G.J."/>
        </authorList>
    </citation>
    <scope>NUCLEOTIDE SEQUENCE [LARGE SCALE GENOMIC DNA]</scope>
    <source>
        <strain evidence="2 3">DSM 6540</strain>
    </source>
</reference>
<name>F7NKN8_9FIRM</name>
<keyword evidence="1" id="KW-1133">Transmembrane helix</keyword>
<comment type="caution">
    <text evidence="2">The sequence shown here is derived from an EMBL/GenBank/DDBJ whole genome shotgun (WGS) entry which is preliminary data.</text>
</comment>
<organism evidence="2 3">
    <name type="scientific">Acetonema longum DSM 6540</name>
    <dbReference type="NCBI Taxonomy" id="1009370"/>
    <lineage>
        <taxon>Bacteria</taxon>
        <taxon>Bacillati</taxon>
        <taxon>Bacillota</taxon>
        <taxon>Negativicutes</taxon>
        <taxon>Acetonemataceae</taxon>
        <taxon>Acetonema</taxon>
    </lineage>
</organism>
<proteinExistence type="predicted"/>
<dbReference type="Proteomes" id="UP000003240">
    <property type="component" value="Unassembled WGS sequence"/>
</dbReference>
<evidence type="ECO:0000313" key="2">
    <source>
        <dbReference type="EMBL" id="EGO63342.1"/>
    </source>
</evidence>
<dbReference type="EMBL" id="AFGF01000119">
    <property type="protein sequence ID" value="EGO63342.1"/>
    <property type="molecule type" value="Genomic_DNA"/>
</dbReference>
<keyword evidence="3" id="KW-1185">Reference proteome</keyword>
<gene>
    <name evidence="2" type="ORF">ALO_13284</name>
</gene>
<dbReference type="AlphaFoldDB" id="F7NKN8"/>
<sequence>MQCKINRKLLKRGVVSGADPVGRFFYAREIFDFSAMMPMRLPCASSSPANGQNTVDGSCAKAVFVRWLLFMLLCLLRFLDL</sequence>
<protein>
    <submittedName>
        <fullName evidence="2">Uncharacterized protein</fullName>
    </submittedName>
</protein>
<dbReference type="RefSeq" id="WP_004096515.1">
    <property type="nucleotide sequence ID" value="NZ_AFGF01000119.1"/>
</dbReference>